<protein>
    <submittedName>
        <fullName evidence="3">Uncharacterized protein</fullName>
    </submittedName>
</protein>
<sequence length="163" mass="18180">MTMGQQFAGEQAAQPIEWKLAIVTGLLLGGVAGLLSLFGKQFYNWAVPGGMMIASWVAVNRAQGRRFWAGLNASLVAGVLGWLIYLIWNYSNLAAGGTVGQALLLSAAFLVPLFLIISVFGSWVFSRTRERVLAAQEKRRLEEKAKKKEMYKNRPKRKYKKKK</sequence>
<reference evidence="4" key="1">
    <citation type="journal article" date="2019" name="Int. J. Syst. Evol. Microbiol.">
        <title>The Global Catalogue of Microorganisms (GCM) 10K type strain sequencing project: providing services to taxonomists for standard genome sequencing and annotation.</title>
        <authorList>
            <consortium name="The Broad Institute Genomics Platform"/>
            <consortium name="The Broad Institute Genome Sequencing Center for Infectious Disease"/>
            <person name="Wu L."/>
            <person name="Ma J."/>
        </authorList>
    </citation>
    <scope>NUCLEOTIDE SEQUENCE [LARGE SCALE GENOMIC DNA]</scope>
    <source>
        <strain evidence="4">WYCCWR 12678</strain>
    </source>
</reference>
<feature type="transmembrane region" description="Helical" evidence="2">
    <location>
        <begin position="20"/>
        <end position="36"/>
    </location>
</feature>
<accession>A0ABV9Q2A7</accession>
<organism evidence="3 4">
    <name type="scientific">Effusibacillus consociatus</name>
    <dbReference type="NCBI Taxonomy" id="1117041"/>
    <lineage>
        <taxon>Bacteria</taxon>
        <taxon>Bacillati</taxon>
        <taxon>Bacillota</taxon>
        <taxon>Bacilli</taxon>
        <taxon>Bacillales</taxon>
        <taxon>Alicyclobacillaceae</taxon>
        <taxon>Effusibacillus</taxon>
    </lineage>
</organism>
<feature type="transmembrane region" description="Helical" evidence="2">
    <location>
        <begin position="102"/>
        <end position="125"/>
    </location>
</feature>
<keyword evidence="2" id="KW-0812">Transmembrane</keyword>
<keyword evidence="2" id="KW-0472">Membrane</keyword>
<keyword evidence="4" id="KW-1185">Reference proteome</keyword>
<dbReference type="Proteomes" id="UP001596002">
    <property type="component" value="Unassembled WGS sequence"/>
</dbReference>
<feature type="transmembrane region" description="Helical" evidence="2">
    <location>
        <begin position="71"/>
        <end position="90"/>
    </location>
</feature>
<comment type="caution">
    <text evidence="3">The sequence shown here is derived from an EMBL/GenBank/DDBJ whole genome shotgun (WGS) entry which is preliminary data.</text>
</comment>
<evidence type="ECO:0000256" key="2">
    <source>
        <dbReference type="SAM" id="Phobius"/>
    </source>
</evidence>
<evidence type="ECO:0000256" key="1">
    <source>
        <dbReference type="SAM" id="MobiDB-lite"/>
    </source>
</evidence>
<evidence type="ECO:0000313" key="3">
    <source>
        <dbReference type="EMBL" id="MFC4767888.1"/>
    </source>
</evidence>
<feature type="transmembrane region" description="Helical" evidence="2">
    <location>
        <begin position="42"/>
        <end position="59"/>
    </location>
</feature>
<name>A0ABV9Q2A7_9BACL</name>
<dbReference type="RefSeq" id="WP_380025810.1">
    <property type="nucleotide sequence ID" value="NZ_JBHSHC010000093.1"/>
</dbReference>
<evidence type="ECO:0000313" key="4">
    <source>
        <dbReference type="Proteomes" id="UP001596002"/>
    </source>
</evidence>
<keyword evidence="2" id="KW-1133">Transmembrane helix</keyword>
<feature type="region of interest" description="Disordered" evidence="1">
    <location>
        <begin position="144"/>
        <end position="163"/>
    </location>
</feature>
<proteinExistence type="predicted"/>
<dbReference type="EMBL" id="JBHSHC010000093">
    <property type="protein sequence ID" value="MFC4767888.1"/>
    <property type="molecule type" value="Genomic_DNA"/>
</dbReference>
<gene>
    <name evidence="3" type="ORF">ACFO8Q_11040</name>
</gene>
<feature type="compositionally biased region" description="Basic residues" evidence="1">
    <location>
        <begin position="153"/>
        <end position="163"/>
    </location>
</feature>